<keyword evidence="1" id="KW-0732">Signal</keyword>
<dbReference type="AlphaFoldDB" id="G8B1S4"/>
<reference evidence="2" key="1">
    <citation type="submission" date="2011-08" db="EMBL/GenBank/DDBJ databases">
        <authorList>
            <person name="Zhou J."/>
        </authorList>
    </citation>
    <scope>NUCLEOTIDE SEQUENCE</scope>
    <source>
        <strain evidence="2">AsmCX</strain>
    </source>
</reference>
<evidence type="ECO:0000256" key="1">
    <source>
        <dbReference type="SAM" id="SignalP"/>
    </source>
</evidence>
<dbReference type="KEGG" id="nvi:100121395"/>
<evidence type="ECO:0000313" key="3">
    <source>
        <dbReference type="EnsemblMetazoa" id="XP_001606304"/>
    </source>
</evidence>
<reference evidence="3" key="3">
    <citation type="submission" date="2021-01" db="UniProtKB">
        <authorList>
            <consortium name="EnsemblMetazoa"/>
        </authorList>
    </citation>
    <scope>IDENTIFICATION</scope>
</reference>
<feature type="signal peptide" evidence="1">
    <location>
        <begin position="1"/>
        <end position="19"/>
    </location>
</feature>
<evidence type="ECO:0000313" key="2">
    <source>
        <dbReference type="EMBL" id="CCD17838.1"/>
    </source>
</evidence>
<feature type="chain" id="PRO_5010834408" evidence="1">
    <location>
        <begin position="20"/>
        <end position="135"/>
    </location>
</feature>
<dbReference type="GeneID" id="100121395"/>
<dbReference type="EMBL" id="HE578254">
    <property type="protein sequence ID" value="CCD17838.1"/>
    <property type="molecule type" value="Genomic_DNA"/>
</dbReference>
<dbReference type="InParanoid" id="G8B1S4"/>
<organism evidence="2">
    <name type="scientific">Nasonia vitripennis</name>
    <name type="common">Parasitic wasp</name>
    <dbReference type="NCBI Taxonomy" id="7425"/>
    <lineage>
        <taxon>Eukaryota</taxon>
        <taxon>Metazoa</taxon>
        <taxon>Ecdysozoa</taxon>
        <taxon>Arthropoda</taxon>
        <taxon>Hexapoda</taxon>
        <taxon>Insecta</taxon>
        <taxon>Pterygota</taxon>
        <taxon>Neoptera</taxon>
        <taxon>Endopterygota</taxon>
        <taxon>Hymenoptera</taxon>
        <taxon>Apocrita</taxon>
        <taxon>Proctotrupomorpha</taxon>
        <taxon>Chalcidoidea</taxon>
        <taxon>Pteromalidae</taxon>
        <taxon>Pteromalinae</taxon>
        <taxon>Nasonia</taxon>
    </lineage>
</organism>
<name>G8B1S4_NASVI</name>
<dbReference type="EnsemblMetazoa" id="XM_001606254">
    <property type="protein sequence ID" value="XP_001606304"/>
    <property type="gene ID" value="LOC100121395"/>
</dbReference>
<accession>G8B1S4</accession>
<proteinExistence type="predicted"/>
<reference evidence="2" key="2">
    <citation type="submission" date="2011-11" db="EMBL/GenBank/DDBJ databases">
        <title>Unique features of odorant binding proteins revealed by genome annotation and comparative analyses of the parasitoid wasp Nasonia vitripennis.</title>
        <authorList>
            <person name="Zhou J.J."/>
            <person name="Vieira F.G."/>
            <person name="Foret S."/>
            <person name="He X.L."/>
            <person name="Rozas J."/>
            <person name="Field L.M."/>
        </authorList>
    </citation>
    <scope>NUCLEOTIDE SEQUENCE</scope>
    <source>
        <strain evidence="2">AsmCX</strain>
    </source>
</reference>
<dbReference type="Proteomes" id="UP000002358">
    <property type="component" value="Chromosome 1"/>
</dbReference>
<gene>
    <name evidence="2" type="primary">OBP69</name>
    <name evidence="3" type="synonym">100121395</name>
</gene>
<dbReference type="SMR" id="G8B1S4"/>
<dbReference type="HOGENOM" id="CLU_1888207_0_0_1"/>
<sequence>MKLFAVVLVFFALGSSSVALDEEERGVLRQIRNVCVVESGLSPYELGFIYRAIRPAKKLAQASRCVIQKISELQSENETVKHIADRGKAALANAPISNIADNVLGSCQNLLGQNGCIQVLELAAKIIDNLRSRRQ</sequence>
<keyword evidence="4" id="KW-1185">Reference proteome</keyword>
<protein>
    <submittedName>
        <fullName evidence="2">Putative odorant binding protein 69</fullName>
    </submittedName>
</protein>
<evidence type="ECO:0000313" key="4">
    <source>
        <dbReference type="Proteomes" id="UP000002358"/>
    </source>
</evidence>